<dbReference type="AlphaFoldDB" id="A0A6B0XZN0"/>
<comment type="caution">
    <text evidence="1">The sequence shown here is derived from an EMBL/GenBank/DDBJ whole genome shotgun (WGS) entry which is preliminary data.</text>
</comment>
<evidence type="ECO:0000313" key="1">
    <source>
        <dbReference type="EMBL" id="MXY34194.1"/>
    </source>
</evidence>
<organism evidence="1">
    <name type="scientific">Boseongicola sp. SB0664_bin_43</name>
    <dbReference type="NCBI Taxonomy" id="2604844"/>
    <lineage>
        <taxon>Bacteria</taxon>
        <taxon>Pseudomonadati</taxon>
        <taxon>Pseudomonadota</taxon>
        <taxon>Alphaproteobacteria</taxon>
        <taxon>Rhodobacterales</taxon>
        <taxon>Paracoccaceae</taxon>
        <taxon>Boseongicola</taxon>
    </lineage>
</organism>
<protein>
    <submittedName>
        <fullName evidence="1">Uncharacterized protein</fullName>
    </submittedName>
</protein>
<proteinExistence type="predicted"/>
<name>A0A6B0XZN0_9RHOB</name>
<dbReference type="EMBL" id="VXRY01000352">
    <property type="protein sequence ID" value="MXY34194.1"/>
    <property type="molecule type" value="Genomic_DNA"/>
</dbReference>
<gene>
    <name evidence="1" type="ORF">F4Y60_08930</name>
</gene>
<accession>A0A6B0XZN0</accession>
<sequence>MTDAGGQWDHAGVPWAATGAVAGFVLAPYLTTLASSAVYVDGKTGPALEWAAAKAGLRPIEGGRLTLRPFPTVTTARLATMRNGLRLVPWPRAYADLRIAGVRGE</sequence>
<reference evidence="1" key="1">
    <citation type="submission" date="2019-09" db="EMBL/GenBank/DDBJ databases">
        <title>Characterisation of the sponge microbiome using genome-centric metagenomics.</title>
        <authorList>
            <person name="Engelberts J.P."/>
            <person name="Robbins S.J."/>
            <person name="De Goeij J.M."/>
            <person name="Aranda M."/>
            <person name="Bell S.C."/>
            <person name="Webster N.S."/>
        </authorList>
    </citation>
    <scope>NUCLEOTIDE SEQUENCE</scope>
    <source>
        <strain evidence="1">SB0664_bin_43</strain>
    </source>
</reference>